<accession>A0A8H8YZK8</accession>
<dbReference type="PANTHER" id="PTHR13812">
    <property type="entry name" value="KETIMINE REDUCTASE MU-CRYSTALLIN"/>
    <property type="match status" value="1"/>
</dbReference>
<protein>
    <submittedName>
        <fullName evidence="1">Ornithine cyclodeaminase/alanine dehydrogenase</fullName>
    </submittedName>
</protein>
<reference evidence="1" key="1">
    <citation type="submission" date="2021-02" db="EMBL/GenBank/DDBJ databases">
        <authorList>
            <person name="Han P."/>
        </authorList>
    </citation>
    <scope>NUCLEOTIDE SEQUENCE</scope>
    <source>
        <strain evidence="1">Nitrosomonas nitrosa 18-3D</strain>
    </source>
</reference>
<dbReference type="InterPro" id="IPR003462">
    <property type="entry name" value="ODC_Mu_crystall"/>
</dbReference>
<gene>
    <name evidence="1" type="ORF">NMYAN_20049</name>
</gene>
<evidence type="ECO:0000313" key="1">
    <source>
        <dbReference type="EMBL" id="CAE6501185.1"/>
    </source>
</evidence>
<dbReference type="EMBL" id="CAJNAP010000012">
    <property type="protein sequence ID" value="CAE6501185.1"/>
    <property type="molecule type" value="Genomic_DNA"/>
</dbReference>
<dbReference type="PIRSF" id="PIRSF001439">
    <property type="entry name" value="CryM"/>
    <property type="match status" value="1"/>
</dbReference>
<dbReference type="Pfam" id="PF02423">
    <property type="entry name" value="OCD_Mu_crystall"/>
    <property type="match status" value="1"/>
</dbReference>
<dbReference type="Gene3D" id="3.30.1780.10">
    <property type="entry name" value="ornithine cyclodeaminase, domain 1"/>
    <property type="match status" value="1"/>
</dbReference>
<comment type="caution">
    <text evidence="1">The sequence shown here is derived from an EMBL/GenBank/DDBJ whole genome shotgun (WGS) entry which is preliminary data.</text>
</comment>
<dbReference type="SUPFAM" id="SSF51735">
    <property type="entry name" value="NAD(P)-binding Rossmann-fold domains"/>
    <property type="match status" value="1"/>
</dbReference>
<dbReference type="PANTHER" id="PTHR13812:SF19">
    <property type="entry name" value="KETIMINE REDUCTASE MU-CRYSTALLIN"/>
    <property type="match status" value="1"/>
</dbReference>
<proteinExistence type="predicted"/>
<name>A0A8H8YZK8_9PROT</name>
<dbReference type="Proteomes" id="UP000601736">
    <property type="component" value="Unassembled WGS sequence"/>
</dbReference>
<dbReference type="GO" id="GO:0005737">
    <property type="term" value="C:cytoplasm"/>
    <property type="evidence" value="ECO:0007669"/>
    <property type="project" value="TreeGrafter"/>
</dbReference>
<dbReference type="AlphaFoldDB" id="A0A8H8YZK8"/>
<sequence length="327" mass="35682">MRGEMMEMPKNLLYLNHQMLEGLTLTTDDVVSRIEHLLRGSRQSLAWNAPKTVITPPDGRYMMATLSAADDPPFLAVKSLMLNPRNRERGLPDINSLVTLLDSDTGFPMAIMDGNWITAVRTAGLSAVAATRLARPESCIAAFIGCGIQARSHLQAFSSLFPLKEVRAFSRGSKNRDAFCQAVEKLGISAVACRNAEEAVKGADLVISTVTLSPTLVPFIDARWLKAGAFATTVDLAASWIKEHMRTFDRIVIDDLEQEAYMPSPLVDAKWVAGDLTGLVNGEVAGRSSDDEKTAFVFRGLALGDLALAGLAYQRACQLHRGYLIER</sequence>
<evidence type="ECO:0000313" key="2">
    <source>
        <dbReference type="Proteomes" id="UP000601736"/>
    </source>
</evidence>
<dbReference type="InterPro" id="IPR023401">
    <property type="entry name" value="ODC_N"/>
</dbReference>
<dbReference type="Gene3D" id="3.40.50.720">
    <property type="entry name" value="NAD(P)-binding Rossmann-like Domain"/>
    <property type="match status" value="1"/>
</dbReference>
<dbReference type="InterPro" id="IPR036291">
    <property type="entry name" value="NAD(P)-bd_dom_sf"/>
</dbReference>
<organism evidence="1 2">
    <name type="scientific">Nitrosomonas nitrosa</name>
    <dbReference type="NCBI Taxonomy" id="52442"/>
    <lineage>
        <taxon>Bacteria</taxon>
        <taxon>Pseudomonadati</taxon>
        <taxon>Pseudomonadota</taxon>
        <taxon>Betaproteobacteria</taxon>
        <taxon>Nitrosomonadales</taxon>
        <taxon>Nitrosomonadaceae</taxon>
        <taxon>Nitrosomonas</taxon>
    </lineage>
</organism>